<feature type="region of interest" description="Disordered" evidence="1">
    <location>
        <begin position="1"/>
        <end position="58"/>
    </location>
</feature>
<sequence>MVQARPRGNDPRQPRVRFQPGVRGRRGQLNRTAPRMTMLGSNSSADGGGGGTGGSGATAEAEAHGVMQLTTLLGPACVQPALRPRSPHIGVGGILTGSSNSAPGLHVPLELDPPPRPPPPKSATATGGATSPSALLRRSLEFSDGISSLGSPGAGAAAATAAAVAAAAGDRTGTPLTASIFDSSSSLPASVRAVMAPRAGPAPHVRCGARELTLEGAPLWSTERWSTVRTCRLMMLLCQCCYYCF</sequence>
<feature type="compositionally biased region" description="Gly residues" evidence="1">
    <location>
        <begin position="46"/>
        <end position="56"/>
    </location>
</feature>
<evidence type="ECO:0000313" key="3">
    <source>
        <dbReference type="Proteomes" id="UP000747110"/>
    </source>
</evidence>
<dbReference type="EMBL" id="BNCP01000004">
    <property type="protein sequence ID" value="GIL72576.1"/>
    <property type="molecule type" value="Genomic_DNA"/>
</dbReference>
<organism evidence="2 3">
    <name type="scientific">Volvox reticuliferus</name>
    <dbReference type="NCBI Taxonomy" id="1737510"/>
    <lineage>
        <taxon>Eukaryota</taxon>
        <taxon>Viridiplantae</taxon>
        <taxon>Chlorophyta</taxon>
        <taxon>core chlorophytes</taxon>
        <taxon>Chlorophyceae</taxon>
        <taxon>CS clade</taxon>
        <taxon>Chlamydomonadales</taxon>
        <taxon>Volvocaceae</taxon>
        <taxon>Volvox</taxon>
    </lineage>
</organism>
<proteinExistence type="predicted"/>
<comment type="caution">
    <text evidence="2">The sequence shown here is derived from an EMBL/GenBank/DDBJ whole genome shotgun (WGS) entry which is preliminary data.</text>
</comment>
<feature type="region of interest" description="Disordered" evidence="1">
    <location>
        <begin position="94"/>
        <end position="132"/>
    </location>
</feature>
<feature type="compositionally biased region" description="Pro residues" evidence="1">
    <location>
        <begin position="111"/>
        <end position="121"/>
    </location>
</feature>
<evidence type="ECO:0000256" key="1">
    <source>
        <dbReference type="SAM" id="MobiDB-lite"/>
    </source>
</evidence>
<keyword evidence="3" id="KW-1185">Reference proteome</keyword>
<gene>
    <name evidence="2" type="ORF">Vretifemale_2908</name>
</gene>
<dbReference type="AlphaFoldDB" id="A0A8J4C0Z4"/>
<name>A0A8J4C0Z4_9CHLO</name>
<reference evidence="2" key="1">
    <citation type="journal article" date="2021" name="Proc. Natl. Acad. Sci. U.S.A.">
        <title>Three genomes in the algal genus Volvox reveal the fate of a haploid sex-determining region after a transition to homothallism.</title>
        <authorList>
            <person name="Yamamoto K."/>
            <person name="Hamaji T."/>
            <person name="Kawai-Toyooka H."/>
            <person name="Matsuzaki R."/>
            <person name="Takahashi F."/>
            <person name="Nishimura Y."/>
            <person name="Kawachi M."/>
            <person name="Noguchi H."/>
            <person name="Minakuchi Y."/>
            <person name="Umen J.G."/>
            <person name="Toyoda A."/>
            <person name="Nozaki H."/>
        </authorList>
    </citation>
    <scope>NUCLEOTIDE SEQUENCE</scope>
    <source>
        <strain evidence="2">NIES-3786</strain>
    </source>
</reference>
<evidence type="ECO:0000313" key="2">
    <source>
        <dbReference type="EMBL" id="GIL72576.1"/>
    </source>
</evidence>
<feature type="compositionally biased region" description="Low complexity" evidence="1">
    <location>
        <begin position="122"/>
        <end position="132"/>
    </location>
</feature>
<protein>
    <submittedName>
        <fullName evidence="2">Uncharacterized protein</fullName>
    </submittedName>
</protein>
<accession>A0A8J4C0Z4</accession>
<dbReference type="Proteomes" id="UP000747110">
    <property type="component" value="Unassembled WGS sequence"/>
</dbReference>